<dbReference type="Pfam" id="PF07690">
    <property type="entry name" value="MFS_1"/>
    <property type="match status" value="1"/>
</dbReference>
<comment type="subcellular location">
    <subcellularLocation>
        <location evidence="1">Cell membrane</location>
        <topology evidence="1">Multi-pass membrane protein</topology>
    </subcellularLocation>
</comment>
<feature type="transmembrane region" description="Helical" evidence="8">
    <location>
        <begin position="370"/>
        <end position="396"/>
    </location>
</feature>
<dbReference type="InterPro" id="IPR036259">
    <property type="entry name" value="MFS_trans_sf"/>
</dbReference>
<accession>A0A318A2X3</accession>
<evidence type="ECO:0000259" key="9">
    <source>
        <dbReference type="PROSITE" id="PS50850"/>
    </source>
</evidence>
<dbReference type="InterPro" id="IPR011701">
    <property type="entry name" value="MFS"/>
</dbReference>
<evidence type="ECO:0000256" key="6">
    <source>
        <dbReference type="ARBA" id="ARBA00023136"/>
    </source>
</evidence>
<keyword evidence="6 8" id="KW-0472">Membrane</keyword>
<dbReference type="Gene3D" id="1.20.1250.20">
    <property type="entry name" value="MFS general substrate transporter like domains"/>
    <property type="match status" value="1"/>
</dbReference>
<evidence type="ECO:0000256" key="1">
    <source>
        <dbReference type="ARBA" id="ARBA00004651"/>
    </source>
</evidence>
<dbReference type="AlphaFoldDB" id="A0A318A2X3"/>
<evidence type="ECO:0000256" key="3">
    <source>
        <dbReference type="ARBA" id="ARBA00022475"/>
    </source>
</evidence>
<dbReference type="PANTHER" id="PTHR42718">
    <property type="entry name" value="MAJOR FACILITATOR SUPERFAMILY MULTIDRUG TRANSPORTER MFSC"/>
    <property type="match status" value="1"/>
</dbReference>
<keyword evidence="5 8" id="KW-1133">Transmembrane helix</keyword>
<feature type="domain" description="Major facilitator superfamily (MFS) profile" evidence="9">
    <location>
        <begin position="27"/>
        <end position="500"/>
    </location>
</feature>
<feature type="transmembrane region" description="Helical" evidence="8">
    <location>
        <begin position="282"/>
        <end position="306"/>
    </location>
</feature>
<dbReference type="EMBL" id="QHLY01000005">
    <property type="protein sequence ID" value="PXA71727.1"/>
    <property type="molecule type" value="Genomic_DNA"/>
</dbReference>
<dbReference type="InterPro" id="IPR020846">
    <property type="entry name" value="MFS_dom"/>
</dbReference>
<protein>
    <submittedName>
        <fullName evidence="10">MFS transporter</fullName>
    </submittedName>
</protein>
<organism evidence="10 11">
    <name type="scientific">Cryobacterium arcticum</name>
    <dbReference type="NCBI Taxonomy" id="670052"/>
    <lineage>
        <taxon>Bacteria</taxon>
        <taxon>Bacillati</taxon>
        <taxon>Actinomycetota</taxon>
        <taxon>Actinomycetes</taxon>
        <taxon>Micrococcales</taxon>
        <taxon>Microbacteriaceae</taxon>
        <taxon>Cryobacterium</taxon>
    </lineage>
</organism>
<evidence type="ECO:0000256" key="4">
    <source>
        <dbReference type="ARBA" id="ARBA00022692"/>
    </source>
</evidence>
<keyword evidence="2" id="KW-0813">Transport</keyword>
<name>A0A318A2X3_9MICO</name>
<evidence type="ECO:0000256" key="2">
    <source>
        <dbReference type="ARBA" id="ARBA00022448"/>
    </source>
</evidence>
<feature type="region of interest" description="Disordered" evidence="7">
    <location>
        <begin position="1"/>
        <end position="21"/>
    </location>
</feature>
<dbReference type="GO" id="GO:0022857">
    <property type="term" value="F:transmembrane transporter activity"/>
    <property type="evidence" value="ECO:0007669"/>
    <property type="project" value="InterPro"/>
</dbReference>
<dbReference type="Gene3D" id="1.20.1720.10">
    <property type="entry name" value="Multidrug resistance protein D"/>
    <property type="match status" value="1"/>
</dbReference>
<evidence type="ECO:0000313" key="10">
    <source>
        <dbReference type="EMBL" id="PXA71727.1"/>
    </source>
</evidence>
<feature type="transmembrane region" description="Helical" evidence="8">
    <location>
        <begin position="417"/>
        <end position="438"/>
    </location>
</feature>
<feature type="transmembrane region" description="Helical" evidence="8">
    <location>
        <begin position="63"/>
        <end position="81"/>
    </location>
</feature>
<evidence type="ECO:0000313" key="11">
    <source>
        <dbReference type="Proteomes" id="UP000246722"/>
    </source>
</evidence>
<evidence type="ECO:0000256" key="5">
    <source>
        <dbReference type="ARBA" id="ARBA00022989"/>
    </source>
</evidence>
<dbReference type="CDD" id="cd17321">
    <property type="entry name" value="MFS_MMR_MDR_like"/>
    <property type="match status" value="1"/>
</dbReference>
<reference evidence="10 11" key="1">
    <citation type="submission" date="2018-05" db="EMBL/GenBank/DDBJ databases">
        <title>Genetic diversity of glacier-inhabiting Cryobacterium bacteria in China and description of Cryobacterium mengkeensis sp. nov. and Arthrobacter glacialis sp. nov.</title>
        <authorList>
            <person name="Liu Q."/>
            <person name="Xin Y.-H."/>
        </authorList>
    </citation>
    <scope>NUCLEOTIDE SEQUENCE [LARGE SCALE GENOMIC DNA]</scope>
    <source>
        <strain evidence="10 11">SK-1</strain>
    </source>
</reference>
<feature type="transmembrane region" description="Helical" evidence="8">
    <location>
        <begin position="181"/>
        <end position="201"/>
    </location>
</feature>
<comment type="caution">
    <text evidence="10">The sequence shown here is derived from an EMBL/GenBank/DDBJ whole genome shotgun (WGS) entry which is preliminary data.</text>
</comment>
<dbReference type="PROSITE" id="PS50850">
    <property type="entry name" value="MFS"/>
    <property type="match status" value="1"/>
</dbReference>
<dbReference type="Proteomes" id="UP000246722">
    <property type="component" value="Unassembled WGS sequence"/>
</dbReference>
<keyword evidence="3" id="KW-1003">Cell membrane</keyword>
<feature type="transmembrane region" description="Helical" evidence="8">
    <location>
        <begin position="213"/>
        <end position="233"/>
    </location>
</feature>
<evidence type="ECO:0000256" key="8">
    <source>
        <dbReference type="SAM" id="Phobius"/>
    </source>
</evidence>
<keyword evidence="4 8" id="KW-0812">Transmembrane</keyword>
<proteinExistence type="predicted"/>
<dbReference type="SUPFAM" id="SSF103473">
    <property type="entry name" value="MFS general substrate transporter"/>
    <property type="match status" value="1"/>
</dbReference>
<feature type="transmembrane region" description="Helical" evidence="8">
    <location>
        <begin position="345"/>
        <end position="364"/>
    </location>
</feature>
<dbReference type="OrthoDB" id="7375466at2"/>
<dbReference type="RefSeq" id="WP_110125250.1">
    <property type="nucleotide sequence ID" value="NZ_QHLY01000005.1"/>
</dbReference>
<dbReference type="InterPro" id="IPR004638">
    <property type="entry name" value="EmrB-like"/>
</dbReference>
<feature type="transmembrane region" description="Helical" evidence="8">
    <location>
        <begin position="239"/>
        <end position="261"/>
    </location>
</feature>
<feature type="transmembrane region" description="Helical" evidence="8">
    <location>
        <begin position="477"/>
        <end position="496"/>
    </location>
</feature>
<evidence type="ECO:0000256" key="7">
    <source>
        <dbReference type="SAM" id="MobiDB-lite"/>
    </source>
</evidence>
<dbReference type="GO" id="GO:0005886">
    <property type="term" value="C:plasma membrane"/>
    <property type="evidence" value="ECO:0007669"/>
    <property type="project" value="UniProtKB-SubCell"/>
</dbReference>
<dbReference type="PANTHER" id="PTHR42718:SF42">
    <property type="entry name" value="EXPORT PROTEIN"/>
    <property type="match status" value="1"/>
</dbReference>
<sequence length="526" mass="52986">MSTSTPRRQATRPASGRRSVRGNPGLSLAAVCFGLFMVGLDGTVVSVANPAISESLGTSFTELQWITNSYLLALAVFLILGGKLGDRFGRKKMYLIGVAAFAVTSVAIGLVGTTEGVIAFRALQGLSAALLMPQTLALLRATFPREKFGMAIGIWGGASSVAIAAGPIVGGALVGTVGWEWVFYINAPIAVIGLILGGIVLKESAATDSARFDIFGVVLLALGLFAVVLAVVQSEAWGWTSPLTLGVLAGGLLLLVAFVLVENRVAAPLLPMSLFRNPTITVGALAVAANFFALFGVTFFLSLFLLNFRGEAGVATGVMLLPLSAVSIIASPIGAAMVSKVGIRVTMSLGLVLVGAALFGLTPISIDSPYIAMAVPFVVLALGVGLVMTSGAEAIVGSAPVQLAGVAGGLQATSLQLGGALGTAVLAAIVSAGTASGLSGTSFAGMEAVAQGIIPTGLDSATTSLAQDAFTGGLQSAFIVAGCVAIAIAIAAAVFVRAPKAHHTVEEILLETESGTSGSSADELVR</sequence>
<gene>
    <name evidence="10" type="ORF">CTB96_02015</name>
</gene>
<keyword evidence="11" id="KW-1185">Reference proteome</keyword>
<feature type="transmembrane region" description="Helical" evidence="8">
    <location>
        <begin position="93"/>
        <end position="112"/>
    </location>
</feature>
<feature type="transmembrane region" description="Helical" evidence="8">
    <location>
        <begin position="151"/>
        <end position="175"/>
    </location>
</feature>
<dbReference type="NCBIfam" id="TIGR00711">
    <property type="entry name" value="efflux_EmrB"/>
    <property type="match status" value="1"/>
</dbReference>
<feature type="transmembrane region" description="Helical" evidence="8">
    <location>
        <begin position="118"/>
        <end position="139"/>
    </location>
</feature>
<feature type="transmembrane region" description="Helical" evidence="8">
    <location>
        <begin position="312"/>
        <end position="333"/>
    </location>
</feature>